<comment type="caution">
    <text evidence="1">The sequence shown here is derived from an EMBL/GenBank/DDBJ whole genome shotgun (WGS) entry which is preliminary data.</text>
</comment>
<dbReference type="Proteomes" id="UP000317894">
    <property type="component" value="Unassembled WGS sequence"/>
</dbReference>
<keyword evidence="2" id="KW-1185">Reference proteome</keyword>
<gene>
    <name evidence="1" type="ORF">FMM06_11690</name>
</gene>
<evidence type="ECO:0000313" key="2">
    <source>
        <dbReference type="Proteomes" id="UP000317894"/>
    </source>
</evidence>
<dbReference type="EMBL" id="VJWA01000002">
    <property type="protein sequence ID" value="TRW14367.1"/>
    <property type="molecule type" value="Genomic_DNA"/>
</dbReference>
<evidence type="ECO:0000313" key="1">
    <source>
        <dbReference type="EMBL" id="TRW14367.1"/>
    </source>
</evidence>
<reference evidence="1 2" key="1">
    <citation type="submission" date="2019-07" db="EMBL/GenBank/DDBJ databases">
        <title>Novel species isolated from glacier.</title>
        <authorList>
            <person name="Liu Q."/>
            <person name="Xin Y.-H."/>
        </authorList>
    </citation>
    <scope>NUCLEOTIDE SEQUENCE [LARGE SCALE GENOMIC DNA]</scope>
    <source>
        <strain evidence="1 2">LB1R16</strain>
    </source>
</reference>
<dbReference type="RefSeq" id="WP_144237572.1">
    <property type="nucleotide sequence ID" value="NZ_VJWA01000002.1"/>
</dbReference>
<proteinExistence type="predicted"/>
<dbReference type="OrthoDB" id="7596386at2"/>
<protein>
    <recommendedName>
        <fullName evidence="3">DUF2190 family protein</fullName>
    </recommendedName>
</protein>
<evidence type="ECO:0008006" key="3">
    <source>
        <dbReference type="Google" id="ProtNLM"/>
    </source>
</evidence>
<dbReference type="AlphaFoldDB" id="A0A552U822"/>
<organism evidence="1 2">
    <name type="scientific">Glacieibacterium frigidum</name>
    <dbReference type="NCBI Taxonomy" id="2593303"/>
    <lineage>
        <taxon>Bacteria</taxon>
        <taxon>Pseudomonadati</taxon>
        <taxon>Pseudomonadota</taxon>
        <taxon>Alphaproteobacteria</taxon>
        <taxon>Sphingomonadales</taxon>
        <taxon>Sphingosinicellaceae</taxon>
        <taxon>Glacieibacterium</taxon>
    </lineage>
</organism>
<accession>A0A552U822</accession>
<sequence length="122" mass="11752">MAKFVNGAVLDGALNLVATATRMVAVAGQPATYAAADAGKLAEATLAAGDFALAAGDISGRKVTVAAKSGLSVVAAGTADHIALLDPATSTLLYVTTCPAQALPAGGTVSIGTWAVEIGAPS</sequence>
<name>A0A552U822_9SPHN</name>